<feature type="transmembrane region" description="Helical" evidence="1">
    <location>
        <begin position="21"/>
        <end position="38"/>
    </location>
</feature>
<reference evidence="2 3" key="1">
    <citation type="journal article" date="2016" name="Antonie Van Leeuwenhoek">
        <title>Lysinibacillus endophyticus sp. nov., an indole-3-acetic acid producing endophytic bacterium isolated from corn root (Zea mays cv. Xinken-5).</title>
        <authorList>
            <person name="Yu J."/>
            <person name="Guan X."/>
            <person name="Liu C."/>
            <person name="Xiang W."/>
            <person name="Yu Z."/>
            <person name="Liu X."/>
            <person name="Wang G."/>
        </authorList>
    </citation>
    <scope>NUCLEOTIDE SEQUENCE [LARGE SCALE GENOMIC DNA]</scope>
    <source>
        <strain evidence="2 3">DSM 100506</strain>
    </source>
</reference>
<proteinExistence type="predicted"/>
<accession>A0A494YVD5</accession>
<gene>
    <name evidence="2" type="ORF">D8M03_14615</name>
</gene>
<protein>
    <submittedName>
        <fullName evidence="2">Uncharacterized protein</fullName>
    </submittedName>
</protein>
<feature type="transmembrane region" description="Helical" evidence="1">
    <location>
        <begin position="50"/>
        <end position="71"/>
    </location>
</feature>
<name>A0A494YVD5_9BACL</name>
<keyword evidence="1" id="KW-0472">Membrane</keyword>
<dbReference type="Proteomes" id="UP000272238">
    <property type="component" value="Unassembled WGS sequence"/>
</dbReference>
<dbReference type="AlphaFoldDB" id="A0A494YVD5"/>
<keyword evidence="1" id="KW-1133">Transmembrane helix</keyword>
<keyword evidence="3" id="KW-1185">Reference proteome</keyword>
<evidence type="ECO:0000256" key="1">
    <source>
        <dbReference type="SAM" id="Phobius"/>
    </source>
</evidence>
<comment type="caution">
    <text evidence="2">The sequence shown here is derived from an EMBL/GenBank/DDBJ whole genome shotgun (WGS) entry which is preliminary data.</text>
</comment>
<dbReference type="EMBL" id="RBZN01000049">
    <property type="protein sequence ID" value="RKQ14095.1"/>
    <property type="molecule type" value="Genomic_DNA"/>
</dbReference>
<evidence type="ECO:0000313" key="3">
    <source>
        <dbReference type="Proteomes" id="UP000272238"/>
    </source>
</evidence>
<evidence type="ECO:0000313" key="2">
    <source>
        <dbReference type="EMBL" id="RKQ14095.1"/>
    </source>
</evidence>
<organism evidence="2 3">
    <name type="scientific">Ureibacillus endophyticus</name>
    <dbReference type="NCBI Taxonomy" id="1978490"/>
    <lineage>
        <taxon>Bacteria</taxon>
        <taxon>Bacillati</taxon>
        <taxon>Bacillota</taxon>
        <taxon>Bacilli</taxon>
        <taxon>Bacillales</taxon>
        <taxon>Caryophanaceae</taxon>
        <taxon>Ureibacillus</taxon>
    </lineage>
</organism>
<keyword evidence="1" id="KW-0812">Transmembrane</keyword>
<sequence>MVFYVKFKFESYQWGDMNYEVLNIFIGIIFIFLGNALLNITIDDQLTKNIMLKISGGLVVYSGIVLLVRALKKDSKHKRGV</sequence>